<feature type="region of interest" description="Disordered" evidence="1">
    <location>
        <begin position="52"/>
        <end position="77"/>
    </location>
</feature>
<sequence>MTFLTKQKPQPRFGWPAYDFVCAEDPQVKRKVWCILYTCPTIPTHPYYSPSQANYAQPERPELHHPSERIAQQTITV</sequence>
<proteinExistence type="predicted"/>
<name>A0A9W4XXD2_9PLEO</name>
<keyword evidence="3" id="KW-1185">Reference proteome</keyword>
<reference evidence="2" key="1">
    <citation type="submission" date="2023-01" db="EMBL/GenBank/DDBJ databases">
        <authorList>
            <person name="Van Ghelder C."/>
            <person name="Rancurel C."/>
        </authorList>
    </citation>
    <scope>NUCLEOTIDE SEQUENCE</scope>
    <source>
        <strain evidence="2">CNCM I-4278</strain>
    </source>
</reference>
<gene>
    <name evidence="2" type="ORF">PDIGIT_LOCUS15633</name>
</gene>
<evidence type="ECO:0000256" key="1">
    <source>
        <dbReference type="SAM" id="MobiDB-lite"/>
    </source>
</evidence>
<evidence type="ECO:0000313" key="2">
    <source>
        <dbReference type="EMBL" id="CAI6342426.1"/>
    </source>
</evidence>
<evidence type="ECO:0000313" key="3">
    <source>
        <dbReference type="Proteomes" id="UP001152607"/>
    </source>
</evidence>
<organism evidence="2 3">
    <name type="scientific">Periconia digitata</name>
    <dbReference type="NCBI Taxonomy" id="1303443"/>
    <lineage>
        <taxon>Eukaryota</taxon>
        <taxon>Fungi</taxon>
        <taxon>Dikarya</taxon>
        <taxon>Ascomycota</taxon>
        <taxon>Pezizomycotina</taxon>
        <taxon>Dothideomycetes</taxon>
        <taxon>Pleosporomycetidae</taxon>
        <taxon>Pleosporales</taxon>
        <taxon>Massarineae</taxon>
        <taxon>Periconiaceae</taxon>
        <taxon>Periconia</taxon>
    </lineage>
</organism>
<feature type="compositionally biased region" description="Basic and acidic residues" evidence="1">
    <location>
        <begin position="59"/>
        <end position="68"/>
    </location>
</feature>
<accession>A0A9W4XXD2</accession>
<dbReference type="AlphaFoldDB" id="A0A9W4XXD2"/>
<dbReference type="EMBL" id="CAOQHR010000013">
    <property type="protein sequence ID" value="CAI6342426.1"/>
    <property type="molecule type" value="Genomic_DNA"/>
</dbReference>
<comment type="caution">
    <text evidence="2">The sequence shown here is derived from an EMBL/GenBank/DDBJ whole genome shotgun (WGS) entry which is preliminary data.</text>
</comment>
<dbReference type="Proteomes" id="UP001152607">
    <property type="component" value="Unassembled WGS sequence"/>
</dbReference>
<protein>
    <submittedName>
        <fullName evidence="2">Uncharacterized protein</fullName>
    </submittedName>
</protein>